<organism evidence="15 16">
    <name type="scientific">Salmonella enterica</name>
    <name type="common">Salmonella choleraesuis</name>
    <dbReference type="NCBI Taxonomy" id="28901"/>
    <lineage>
        <taxon>Bacteria</taxon>
        <taxon>Pseudomonadati</taxon>
        <taxon>Pseudomonadota</taxon>
        <taxon>Gammaproteobacteria</taxon>
        <taxon>Enterobacterales</taxon>
        <taxon>Enterobacteriaceae</taxon>
        <taxon>Salmonella</taxon>
    </lineage>
</organism>
<comment type="catalytic activity">
    <reaction evidence="1">
        <text>ATP-independent breakage of single-stranded DNA, followed by passage and rejoining.</text>
        <dbReference type="EC" id="5.6.2.1"/>
    </reaction>
</comment>
<dbReference type="InterPro" id="IPR023405">
    <property type="entry name" value="Topo_IA_core_domain"/>
</dbReference>
<protein>
    <recommendedName>
        <fullName evidence="3">DNA topoisomerase</fullName>
        <ecNumber evidence="3">5.6.2.1</ecNumber>
    </recommendedName>
    <alternativeName>
        <fullName evidence="12">Omega-protein</fullName>
    </alternativeName>
    <alternativeName>
        <fullName evidence="11">Relaxing enzyme</fullName>
    </alternativeName>
    <alternativeName>
        <fullName evidence="9">Swivelase</fullName>
    </alternativeName>
    <alternativeName>
        <fullName evidence="10">Untwisting enzyme</fullName>
    </alternativeName>
</protein>
<evidence type="ECO:0000256" key="9">
    <source>
        <dbReference type="ARBA" id="ARBA00030003"/>
    </source>
</evidence>
<dbReference type="InterPro" id="IPR034144">
    <property type="entry name" value="TOPRIM_TopoIII"/>
</dbReference>
<keyword evidence="7" id="KW-0238">DNA-binding</keyword>
<sequence length="608" mass="68427">MQLYLCEKPSQARDIARVLNATARRDGYLSGAGLTVTWCFGHLLEMAAPEDYDPTLKQWRAERLPIIPQQWRLNVRPEARKQLRIIDALLKQANAVVIATDADREGETIAREVLALCRWRGPIQRLWLSALDETSIRQALTQLRPGDGSAPLYLAGVGRARADWLVGINMTRACTLMSRRHKGVLSVGRVQTPTLRLVVDRDRHISQFVPRPFWRVEVRLRSNDAAFLARWQPDDACCDDEGRCIRESVARDAARRLQQAQTALVQNITTRRVQEAPPLAFTLSALQQSCSKLWGMGAQQVLDIAQRLYETHKATTYPRTDCGWLPVSMHPEAPQVLAALAASDASLSAITSQLDLQRRSRIWNDDKITAHHGIIPTRQAVDLARMSDDERKVYGLIRSRFLAQFLPDFEADNTELRLNCAGETLIARGSTTVVNGWRQLFTRQLDRDRPEEAQRIPPLRQGQTCQVEQVDVRARQTQPPEHYTEGTLIAAMKNAARFVTDPHLPQRLKESAGIGTEATRAGIIQTLLKRGYLIKRGRFLLATDTARTLMEALPETLKDPGTTALWEQMLDEVAAGNMTLEDFLAQQQRAVIALTAQLLGNRRSNHHG</sequence>
<dbReference type="Gene3D" id="1.10.290.10">
    <property type="entry name" value="Topoisomerase I, domain 4"/>
    <property type="match status" value="1"/>
</dbReference>
<dbReference type="GO" id="GO:0003917">
    <property type="term" value="F:DNA topoisomerase type I (single strand cut, ATP-independent) activity"/>
    <property type="evidence" value="ECO:0007669"/>
    <property type="project" value="UniProtKB-EC"/>
</dbReference>
<dbReference type="Pfam" id="PF01751">
    <property type="entry name" value="Toprim"/>
    <property type="match status" value="1"/>
</dbReference>
<evidence type="ECO:0000256" key="5">
    <source>
        <dbReference type="ARBA" id="ARBA00022842"/>
    </source>
</evidence>
<keyword evidence="4" id="KW-0479">Metal-binding</keyword>
<dbReference type="EC" id="5.6.2.1" evidence="3"/>
<dbReference type="InterPro" id="IPR005738">
    <property type="entry name" value="TopoIII"/>
</dbReference>
<dbReference type="Gene3D" id="2.70.20.10">
    <property type="entry name" value="Topoisomerase I, domain 3"/>
    <property type="match status" value="1"/>
</dbReference>
<accession>A0A379QRE2</accession>
<evidence type="ECO:0000256" key="4">
    <source>
        <dbReference type="ARBA" id="ARBA00022723"/>
    </source>
</evidence>
<dbReference type="GO" id="GO:0006281">
    <property type="term" value="P:DNA repair"/>
    <property type="evidence" value="ECO:0007669"/>
    <property type="project" value="TreeGrafter"/>
</dbReference>
<dbReference type="CDD" id="cd00186">
    <property type="entry name" value="TOP1Ac"/>
    <property type="match status" value="1"/>
</dbReference>
<dbReference type="PANTHER" id="PTHR11390">
    <property type="entry name" value="PROKARYOTIC DNA TOPOISOMERASE"/>
    <property type="match status" value="1"/>
</dbReference>
<dbReference type="InterPro" id="IPR013497">
    <property type="entry name" value="Topo_IA_cen"/>
</dbReference>
<dbReference type="Pfam" id="PF01131">
    <property type="entry name" value="Topoisom_bac"/>
    <property type="match status" value="1"/>
</dbReference>
<dbReference type="InterPro" id="IPR000380">
    <property type="entry name" value="Topo_IA"/>
</dbReference>
<keyword evidence="6" id="KW-0799">Topoisomerase</keyword>
<name>A0A379QRE2_SALER</name>
<dbReference type="GO" id="GO:0043597">
    <property type="term" value="C:cytoplasmic replication fork"/>
    <property type="evidence" value="ECO:0007669"/>
    <property type="project" value="TreeGrafter"/>
</dbReference>
<dbReference type="InterPro" id="IPR013826">
    <property type="entry name" value="Topo_IA_cen_sub3"/>
</dbReference>
<dbReference type="GO" id="GO:0006265">
    <property type="term" value="P:DNA topological change"/>
    <property type="evidence" value="ECO:0007669"/>
    <property type="project" value="InterPro"/>
</dbReference>
<proteinExistence type="inferred from homology"/>
<dbReference type="InterPro" id="IPR006171">
    <property type="entry name" value="TOPRIM_dom"/>
</dbReference>
<dbReference type="EMBL" id="UGWQ01000001">
    <property type="protein sequence ID" value="SUF67491.1"/>
    <property type="molecule type" value="Genomic_DNA"/>
</dbReference>
<dbReference type="PRINTS" id="PR00417">
    <property type="entry name" value="PRTPISMRASEI"/>
</dbReference>
<dbReference type="InterPro" id="IPR013824">
    <property type="entry name" value="Topo_IA_cen_sub1"/>
</dbReference>
<feature type="domain" description="Topo IA-type catalytic" evidence="14">
    <location>
        <begin position="149"/>
        <end position="595"/>
    </location>
</feature>
<dbReference type="SMART" id="SM00436">
    <property type="entry name" value="TOP1Bc"/>
    <property type="match status" value="1"/>
</dbReference>
<evidence type="ECO:0000313" key="16">
    <source>
        <dbReference type="Proteomes" id="UP000254332"/>
    </source>
</evidence>
<dbReference type="SUPFAM" id="SSF56712">
    <property type="entry name" value="Prokaryotic type I DNA topoisomerase"/>
    <property type="match status" value="1"/>
</dbReference>
<dbReference type="InterPro" id="IPR023406">
    <property type="entry name" value="Topo_IA_AS"/>
</dbReference>
<dbReference type="GO" id="GO:0046872">
    <property type="term" value="F:metal ion binding"/>
    <property type="evidence" value="ECO:0007669"/>
    <property type="project" value="UniProtKB-KW"/>
</dbReference>
<dbReference type="GO" id="GO:0003677">
    <property type="term" value="F:DNA binding"/>
    <property type="evidence" value="ECO:0007669"/>
    <property type="project" value="UniProtKB-KW"/>
</dbReference>
<evidence type="ECO:0000256" key="3">
    <source>
        <dbReference type="ARBA" id="ARBA00012891"/>
    </source>
</evidence>
<dbReference type="Gene3D" id="3.40.50.140">
    <property type="match status" value="1"/>
</dbReference>
<dbReference type="CDD" id="cd03362">
    <property type="entry name" value="TOPRIM_TopoIA_TopoIII"/>
    <property type="match status" value="1"/>
</dbReference>
<evidence type="ECO:0000313" key="15">
    <source>
        <dbReference type="EMBL" id="SUF67491.1"/>
    </source>
</evidence>
<dbReference type="Proteomes" id="UP000254332">
    <property type="component" value="Unassembled WGS sequence"/>
</dbReference>
<dbReference type="InterPro" id="IPR003601">
    <property type="entry name" value="Topo_IA_2"/>
</dbReference>
<reference evidence="15 16" key="1">
    <citation type="submission" date="2018-06" db="EMBL/GenBank/DDBJ databases">
        <authorList>
            <consortium name="Pathogen Informatics"/>
            <person name="Doyle S."/>
        </authorList>
    </citation>
    <scope>NUCLEOTIDE SEQUENCE [LARGE SCALE GENOMIC DNA]</scope>
    <source>
        <strain evidence="15 16">NCTC10718</strain>
    </source>
</reference>
<gene>
    <name evidence="15" type="primary">topB_1</name>
    <name evidence="15" type="ORF">NCTC10718_00141</name>
</gene>
<dbReference type="Gene3D" id="1.10.460.10">
    <property type="entry name" value="Topoisomerase I, domain 2"/>
    <property type="match status" value="1"/>
</dbReference>
<evidence type="ECO:0000259" key="13">
    <source>
        <dbReference type="PROSITE" id="PS50880"/>
    </source>
</evidence>
<evidence type="ECO:0000256" key="6">
    <source>
        <dbReference type="ARBA" id="ARBA00023029"/>
    </source>
</evidence>
<keyword evidence="5" id="KW-0460">Magnesium</keyword>
<evidence type="ECO:0000256" key="10">
    <source>
        <dbReference type="ARBA" id="ARBA00031985"/>
    </source>
</evidence>
<dbReference type="NCBIfam" id="NF005829">
    <property type="entry name" value="PRK07726.1"/>
    <property type="match status" value="1"/>
</dbReference>
<dbReference type="GO" id="GO:0006310">
    <property type="term" value="P:DNA recombination"/>
    <property type="evidence" value="ECO:0007669"/>
    <property type="project" value="TreeGrafter"/>
</dbReference>
<dbReference type="SMART" id="SM00437">
    <property type="entry name" value="TOP1Ac"/>
    <property type="match status" value="1"/>
</dbReference>
<dbReference type="InterPro" id="IPR003602">
    <property type="entry name" value="Topo_IA_DNA-bd_dom"/>
</dbReference>
<dbReference type="NCBIfam" id="TIGR01056">
    <property type="entry name" value="topB"/>
    <property type="match status" value="1"/>
</dbReference>
<comment type="similarity">
    <text evidence="2">Belongs to the type IA topoisomerase family.</text>
</comment>
<evidence type="ECO:0000256" key="11">
    <source>
        <dbReference type="ARBA" id="ARBA00032235"/>
    </source>
</evidence>
<evidence type="ECO:0000259" key="14">
    <source>
        <dbReference type="PROSITE" id="PS52039"/>
    </source>
</evidence>
<evidence type="ECO:0000256" key="1">
    <source>
        <dbReference type="ARBA" id="ARBA00000213"/>
    </source>
</evidence>
<dbReference type="PANTHER" id="PTHR11390:SF21">
    <property type="entry name" value="DNA TOPOISOMERASE 3-ALPHA"/>
    <property type="match status" value="1"/>
</dbReference>
<dbReference type="PROSITE" id="PS00396">
    <property type="entry name" value="TOPO_IA_1"/>
    <property type="match status" value="1"/>
</dbReference>
<dbReference type="SMART" id="SM00493">
    <property type="entry name" value="TOPRIM"/>
    <property type="match status" value="1"/>
</dbReference>
<evidence type="ECO:0000256" key="8">
    <source>
        <dbReference type="ARBA" id="ARBA00023235"/>
    </source>
</evidence>
<dbReference type="AlphaFoldDB" id="A0A379QRE2"/>
<evidence type="ECO:0000256" key="2">
    <source>
        <dbReference type="ARBA" id="ARBA00009446"/>
    </source>
</evidence>
<keyword evidence="8 15" id="KW-0413">Isomerase</keyword>
<evidence type="ECO:0000256" key="12">
    <source>
        <dbReference type="ARBA" id="ARBA00032877"/>
    </source>
</evidence>
<dbReference type="FunFam" id="1.10.290.10:FF:000004">
    <property type="entry name" value="DNA topoisomerase 3"/>
    <property type="match status" value="1"/>
</dbReference>
<dbReference type="PROSITE" id="PS50880">
    <property type="entry name" value="TOPRIM"/>
    <property type="match status" value="1"/>
</dbReference>
<feature type="domain" description="Toprim" evidence="13">
    <location>
        <begin position="1"/>
        <end position="132"/>
    </location>
</feature>
<dbReference type="PROSITE" id="PS52039">
    <property type="entry name" value="TOPO_IA_2"/>
    <property type="match status" value="1"/>
</dbReference>
<evidence type="ECO:0000256" key="7">
    <source>
        <dbReference type="ARBA" id="ARBA00023125"/>
    </source>
</evidence>
<dbReference type="InterPro" id="IPR013825">
    <property type="entry name" value="Topo_IA_cen_sub2"/>
</dbReference>